<dbReference type="Gene3D" id="4.10.520.10">
    <property type="entry name" value="IHF-like DNA-binding proteins"/>
    <property type="match status" value="1"/>
</dbReference>
<dbReference type="GO" id="GO:0030527">
    <property type="term" value="F:structural constituent of chromatin"/>
    <property type="evidence" value="ECO:0007669"/>
    <property type="project" value="InterPro"/>
</dbReference>
<dbReference type="RefSeq" id="WP_148697922.1">
    <property type="nucleotide sequence ID" value="NZ_CP017834.1"/>
</dbReference>
<evidence type="ECO:0000313" key="10">
    <source>
        <dbReference type="Proteomes" id="UP000184731"/>
    </source>
</evidence>
<dbReference type="NCBIfam" id="NF001401">
    <property type="entry name" value="PRK00285.1"/>
    <property type="match status" value="1"/>
</dbReference>
<dbReference type="InterPro" id="IPR010992">
    <property type="entry name" value="IHF-like_DNA-bd_dom_sf"/>
</dbReference>
<dbReference type="PRINTS" id="PR01727">
    <property type="entry name" value="DNABINDINGHU"/>
</dbReference>
<dbReference type="Pfam" id="PF00216">
    <property type="entry name" value="Bac_DNA_binding"/>
    <property type="match status" value="1"/>
</dbReference>
<keyword evidence="7" id="KW-0233">DNA recombination</keyword>
<proteinExistence type="inferred from homology"/>
<keyword evidence="10" id="KW-1185">Reference proteome</keyword>
<comment type="similarity">
    <text evidence="1 8">Belongs to the bacterial histone-like protein family.</text>
</comment>
<dbReference type="EMBL" id="CP017834">
    <property type="protein sequence ID" value="APJ04169.1"/>
    <property type="molecule type" value="Genomic_DNA"/>
</dbReference>
<dbReference type="InterPro" id="IPR005684">
    <property type="entry name" value="IHF_alpha"/>
</dbReference>
<dbReference type="GO" id="GO:0006417">
    <property type="term" value="P:regulation of translation"/>
    <property type="evidence" value="ECO:0007669"/>
    <property type="project" value="UniProtKB-KW"/>
</dbReference>
<dbReference type="GO" id="GO:0006310">
    <property type="term" value="P:DNA recombination"/>
    <property type="evidence" value="ECO:0007669"/>
    <property type="project" value="UniProtKB-KW"/>
</dbReference>
<evidence type="ECO:0000256" key="6">
    <source>
        <dbReference type="ARBA" id="ARBA00023163"/>
    </source>
</evidence>
<dbReference type="InterPro" id="IPR000119">
    <property type="entry name" value="Hist_DNA-bd"/>
</dbReference>
<keyword evidence="6" id="KW-0804">Transcription</keyword>
<evidence type="ECO:0000256" key="8">
    <source>
        <dbReference type="RuleBase" id="RU003939"/>
    </source>
</evidence>
<evidence type="ECO:0000256" key="2">
    <source>
        <dbReference type="ARBA" id="ARBA00018329"/>
    </source>
</evidence>
<sequence length="113" mass="12886">MTLTKDKIVELIRAKTQFSSHEAKNLVETILESIKSKLENGEEVKISGFGKWVVREKRSRPGRNPHTGQRIEISARRVVTFHPSEKLRDAVNNAKLDDSKLVMAGSHEEDYNE</sequence>
<gene>
    <name evidence="9" type="ORF">AXG55_09740</name>
</gene>
<reference evidence="9 10" key="1">
    <citation type="submission" date="2016-10" db="EMBL/GenBank/DDBJ databases">
        <title>Silvanigrella aquatica sp. nov., isolated from a freshwater lake located in the Black Forest, Germany, description of Silvanigrellaceae fam. nov., Silvanigrellales ord. nov., reclassification of the order Bdellovibrionales in the class Oligoflexia, reclassification of the families Bacteriovoracaceae and Halobacteriovoraceae in the new order Bacteriovoracales ord. nov., and reclassification of the family Pseudobacteriovoracaceae in the order Oligoflexiales.</title>
        <authorList>
            <person name="Hahn M.W."/>
            <person name="Schmidt J."/>
            <person name="Koll U."/>
            <person name="Rohde M."/>
            <person name="Verbag S."/>
            <person name="Pitt A."/>
            <person name="Nakai R."/>
            <person name="Naganuma T."/>
            <person name="Lang E."/>
        </authorList>
    </citation>
    <scope>NUCLEOTIDE SEQUENCE [LARGE SCALE GENOMIC DNA]</scope>
    <source>
        <strain evidence="9 10">MWH-Nonnen-W8red</strain>
    </source>
</reference>
<dbReference type="GO" id="GO:0003677">
    <property type="term" value="F:DNA binding"/>
    <property type="evidence" value="ECO:0007669"/>
    <property type="project" value="UniProtKB-KW"/>
</dbReference>
<evidence type="ECO:0000256" key="7">
    <source>
        <dbReference type="ARBA" id="ARBA00023172"/>
    </source>
</evidence>
<evidence type="ECO:0000313" key="9">
    <source>
        <dbReference type="EMBL" id="APJ04169.1"/>
    </source>
</evidence>
<dbReference type="GO" id="GO:0005829">
    <property type="term" value="C:cytosol"/>
    <property type="evidence" value="ECO:0007669"/>
    <property type="project" value="TreeGrafter"/>
</dbReference>
<dbReference type="PANTHER" id="PTHR33175:SF2">
    <property type="entry name" value="INTEGRATION HOST FACTOR SUBUNIT ALPHA"/>
    <property type="match status" value="1"/>
</dbReference>
<protein>
    <recommendedName>
        <fullName evidence="2">Integration host factor subunit alpha</fullName>
    </recommendedName>
</protein>
<keyword evidence="4" id="KW-0805">Transcription regulation</keyword>
<evidence type="ECO:0000256" key="4">
    <source>
        <dbReference type="ARBA" id="ARBA00023015"/>
    </source>
</evidence>
<dbReference type="GO" id="GO:0009893">
    <property type="term" value="P:positive regulation of metabolic process"/>
    <property type="evidence" value="ECO:0007669"/>
    <property type="project" value="UniProtKB-ARBA"/>
</dbReference>
<dbReference type="SUPFAM" id="SSF47729">
    <property type="entry name" value="IHF-like DNA-binding proteins"/>
    <property type="match status" value="1"/>
</dbReference>
<evidence type="ECO:0000256" key="5">
    <source>
        <dbReference type="ARBA" id="ARBA00023125"/>
    </source>
</evidence>
<dbReference type="OrthoDB" id="5295614at2"/>
<evidence type="ECO:0000256" key="3">
    <source>
        <dbReference type="ARBA" id="ARBA00022845"/>
    </source>
</evidence>
<dbReference type="SMART" id="SM00411">
    <property type="entry name" value="BHL"/>
    <property type="match status" value="1"/>
</dbReference>
<keyword evidence="3" id="KW-0810">Translation regulation</keyword>
<dbReference type="PANTHER" id="PTHR33175">
    <property type="entry name" value="DNA-BINDING PROTEIN HU"/>
    <property type="match status" value="1"/>
</dbReference>
<dbReference type="GO" id="GO:0006355">
    <property type="term" value="P:regulation of DNA-templated transcription"/>
    <property type="evidence" value="ECO:0007669"/>
    <property type="project" value="InterPro"/>
</dbReference>
<keyword evidence="5" id="KW-0238">DNA-binding</keyword>
<dbReference type="KEGG" id="saqi:AXG55_09740"/>
<dbReference type="Proteomes" id="UP000184731">
    <property type="component" value="Chromosome"/>
</dbReference>
<organism evidence="9 10">
    <name type="scientific">Silvanigrella aquatica</name>
    <dbReference type="NCBI Taxonomy" id="1915309"/>
    <lineage>
        <taxon>Bacteria</taxon>
        <taxon>Pseudomonadati</taxon>
        <taxon>Bdellovibrionota</taxon>
        <taxon>Oligoflexia</taxon>
        <taxon>Silvanigrellales</taxon>
        <taxon>Silvanigrellaceae</taxon>
        <taxon>Silvanigrella</taxon>
    </lineage>
</organism>
<dbReference type="STRING" id="1915309.AXG55_09740"/>
<evidence type="ECO:0000256" key="1">
    <source>
        <dbReference type="ARBA" id="ARBA00010529"/>
    </source>
</evidence>
<dbReference type="CDD" id="cd13835">
    <property type="entry name" value="IHF_A"/>
    <property type="match status" value="1"/>
</dbReference>
<accession>A0A1L4D1T2</accession>
<dbReference type="AlphaFoldDB" id="A0A1L4D1T2"/>
<name>A0A1L4D1T2_9BACT</name>